<feature type="non-terminal residue" evidence="2">
    <location>
        <position position="87"/>
    </location>
</feature>
<name>A0ABD0Q009_CIRMR</name>
<keyword evidence="3" id="KW-1185">Reference proteome</keyword>
<reference evidence="2 3" key="1">
    <citation type="submission" date="2024-05" db="EMBL/GenBank/DDBJ databases">
        <title>Genome sequencing and assembly of Indian major carp, Cirrhinus mrigala (Hamilton, 1822).</title>
        <authorList>
            <person name="Mohindra V."/>
            <person name="Chowdhury L.M."/>
            <person name="Lal K."/>
            <person name="Jena J.K."/>
        </authorList>
    </citation>
    <scope>NUCLEOTIDE SEQUENCE [LARGE SCALE GENOMIC DNA]</scope>
    <source>
        <strain evidence="2">CM1030</strain>
        <tissue evidence="2">Blood</tissue>
    </source>
</reference>
<dbReference type="EMBL" id="JAMKFB020000012">
    <property type="protein sequence ID" value="KAL0179623.1"/>
    <property type="molecule type" value="Genomic_DNA"/>
</dbReference>
<evidence type="ECO:0000313" key="2">
    <source>
        <dbReference type="EMBL" id="KAL0179623.1"/>
    </source>
</evidence>
<gene>
    <name evidence="2" type="ORF">M9458_025065</name>
</gene>
<feature type="compositionally biased region" description="Polar residues" evidence="1">
    <location>
        <begin position="24"/>
        <end position="37"/>
    </location>
</feature>
<evidence type="ECO:0000313" key="3">
    <source>
        <dbReference type="Proteomes" id="UP001529510"/>
    </source>
</evidence>
<comment type="caution">
    <text evidence="2">The sequence shown here is derived from an EMBL/GenBank/DDBJ whole genome shotgun (WGS) entry which is preliminary data.</text>
</comment>
<accession>A0ABD0Q009</accession>
<sequence>VIPTNLPNTAVGLRPPYSPGLPPSSAQLSTTYFNSAVSPLPPLDEASSQTMDSLGSFSSGAGDTAGKGGSGSLSTGGLDSLSEYTLP</sequence>
<feature type="compositionally biased region" description="Polar residues" evidence="1">
    <location>
        <begin position="46"/>
        <end position="57"/>
    </location>
</feature>
<evidence type="ECO:0008006" key="4">
    <source>
        <dbReference type="Google" id="ProtNLM"/>
    </source>
</evidence>
<feature type="region of interest" description="Disordered" evidence="1">
    <location>
        <begin position="1"/>
        <end position="87"/>
    </location>
</feature>
<organism evidence="2 3">
    <name type="scientific">Cirrhinus mrigala</name>
    <name type="common">Mrigala</name>
    <dbReference type="NCBI Taxonomy" id="683832"/>
    <lineage>
        <taxon>Eukaryota</taxon>
        <taxon>Metazoa</taxon>
        <taxon>Chordata</taxon>
        <taxon>Craniata</taxon>
        <taxon>Vertebrata</taxon>
        <taxon>Euteleostomi</taxon>
        <taxon>Actinopterygii</taxon>
        <taxon>Neopterygii</taxon>
        <taxon>Teleostei</taxon>
        <taxon>Ostariophysi</taxon>
        <taxon>Cypriniformes</taxon>
        <taxon>Cyprinidae</taxon>
        <taxon>Labeoninae</taxon>
        <taxon>Labeonini</taxon>
        <taxon>Cirrhinus</taxon>
    </lineage>
</organism>
<protein>
    <recommendedName>
        <fullName evidence="4">Early growth response 1</fullName>
    </recommendedName>
</protein>
<dbReference type="Proteomes" id="UP001529510">
    <property type="component" value="Unassembled WGS sequence"/>
</dbReference>
<evidence type="ECO:0000256" key="1">
    <source>
        <dbReference type="SAM" id="MobiDB-lite"/>
    </source>
</evidence>
<feature type="non-terminal residue" evidence="2">
    <location>
        <position position="1"/>
    </location>
</feature>
<proteinExistence type="predicted"/>
<dbReference type="AlphaFoldDB" id="A0ABD0Q009"/>
<feature type="compositionally biased region" description="Low complexity" evidence="1">
    <location>
        <begin position="72"/>
        <end position="87"/>
    </location>
</feature>